<dbReference type="FunCoup" id="A0A6J0XBB5">
    <property type="interactions" value="30"/>
</dbReference>
<dbReference type="RefSeq" id="XP_020746565.2">
    <property type="nucleotide sequence ID" value="XM_020890906.2"/>
</dbReference>
<sequence>MGRAGGRGVAARVTLPQPAAEAAGLSRGGDGLCTSACISPRGPGSTAPRRASAPDRPRRVSAGAGRRHLAEDCRRGCRGVAAGALREPGGPRFPRTQQLRPPPGRGRDRAPRAPPGGQPRPEGGAGLGLSAQQLRAPGGGGGVGSGARAASESMAGSDANDQGPARRGGAARRPGAPGGRGSEAAASCPEPLSTAEAPAEGAALPAWMRLYFYGMHGVTLDVLLSAARRFARRPDLRMLGFSSPYRCLLHSLTHLALEKVYLQQRRCPSAFVFNFLLYPSAHVGLQTLAGALLRRVGGPGGAAAPGALDLAVQYMLALYHCQVFLKRFLRLRYQRRQQLRGAPPTPAGARAPATAGGRRRRPRGPRGAGGAPKQGLPDPLRFLFFGMHGFLDEIFFTFFFNLLGPGDGTSSGHTSLWSFFMYGSCSFVVEKLYFHLHYSRGWGTWKRVPFYVIFIYAWELSWGLGLRTWGACSWDYSHYPLNFMGLITLMYLPGWIFLSVYQDLLSNVLWRVQYVPTN</sequence>
<dbReference type="OrthoDB" id="9925611at2759"/>
<dbReference type="GeneID" id="110135725"/>
<feature type="transmembrane region" description="Helical" evidence="7">
    <location>
        <begin position="448"/>
        <end position="469"/>
    </location>
</feature>
<keyword evidence="4 7" id="KW-1133">Transmembrane helix</keyword>
<feature type="transmembrane region" description="Helical" evidence="7">
    <location>
        <begin position="416"/>
        <end position="436"/>
    </location>
</feature>
<evidence type="ECO:0000256" key="4">
    <source>
        <dbReference type="ARBA" id="ARBA00022989"/>
    </source>
</evidence>
<keyword evidence="3 7" id="KW-0812">Transmembrane</keyword>
<feature type="compositionally biased region" description="Low complexity" evidence="6">
    <location>
        <begin position="163"/>
        <end position="175"/>
    </location>
</feature>
<dbReference type="GO" id="GO:0016020">
    <property type="term" value="C:membrane"/>
    <property type="evidence" value="ECO:0007669"/>
    <property type="project" value="UniProtKB-SubCell"/>
</dbReference>
<dbReference type="PANTHER" id="PTHR31746:SF2">
    <property type="entry name" value="TRANSMEMBRANE PROTEIN 229A"/>
    <property type="match status" value="1"/>
</dbReference>
<feature type="transmembrane region" description="Helical" evidence="7">
    <location>
        <begin position="271"/>
        <end position="291"/>
    </location>
</feature>
<dbReference type="Proteomes" id="UP001652640">
    <property type="component" value="Chromosome 1"/>
</dbReference>
<dbReference type="AlphaFoldDB" id="A0A6J0XBB5"/>
<feature type="region of interest" description="Disordered" evidence="6">
    <location>
        <begin position="339"/>
        <end position="374"/>
    </location>
</feature>
<accession>A0A6J0XBB5</accession>
<evidence type="ECO:0000256" key="1">
    <source>
        <dbReference type="ARBA" id="ARBA00004141"/>
    </source>
</evidence>
<feature type="region of interest" description="Disordered" evidence="6">
    <location>
        <begin position="82"/>
        <end position="193"/>
    </location>
</feature>
<evidence type="ECO:0000256" key="6">
    <source>
        <dbReference type="SAM" id="MobiDB-lite"/>
    </source>
</evidence>
<comment type="similarity">
    <text evidence="2">Belongs to the TMEM229 family.</text>
</comment>
<evidence type="ECO:0000313" key="8">
    <source>
        <dbReference type="Proteomes" id="UP001652640"/>
    </source>
</evidence>
<dbReference type="KEGG" id="ovr:110135725"/>
<comment type="subcellular location">
    <subcellularLocation>
        <location evidence="1">Membrane</location>
        <topology evidence="1">Multi-pass membrane protein</topology>
    </subcellularLocation>
</comment>
<organism evidence="8 9">
    <name type="scientific">Odocoileus virginianus</name>
    <name type="common">White-tailed deer</name>
    <dbReference type="NCBI Taxonomy" id="9874"/>
    <lineage>
        <taxon>Eukaryota</taxon>
        <taxon>Metazoa</taxon>
        <taxon>Chordata</taxon>
        <taxon>Craniata</taxon>
        <taxon>Vertebrata</taxon>
        <taxon>Euteleostomi</taxon>
        <taxon>Mammalia</taxon>
        <taxon>Eutheria</taxon>
        <taxon>Laurasiatheria</taxon>
        <taxon>Artiodactyla</taxon>
        <taxon>Ruminantia</taxon>
        <taxon>Pecora</taxon>
        <taxon>Cervidae</taxon>
        <taxon>Odocoileinae</taxon>
        <taxon>Odocoileus</taxon>
    </lineage>
</organism>
<reference evidence="8" key="1">
    <citation type="journal article" date="2022" name="J. Hered.">
        <title>A De Novo Chromosome-Level Genome Assembly of the White-Tailed Deer, Odocoileus Virginianus.</title>
        <authorList>
            <person name="London E.W."/>
            <person name="Roca A.L."/>
            <person name="Novakofski J.E."/>
            <person name="Mateus-Pinilla N.E."/>
        </authorList>
    </citation>
    <scope>NUCLEOTIDE SEQUENCE [LARGE SCALE GENOMIC DNA]</scope>
</reference>
<evidence type="ECO:0000256" key="2">
    <source>
        <dbReference type="ARBA" id="ARBA00006371"/>
    </source>
</evidence>
<dbReference type="InParanoid" id="A0A6J0XBB5"/>
<name>A0A6J0XBB5_ODOVR</name>
<gene>
    <name evidence="9" type="primary">TMEM229A</name>
</gene>
<feature type="transmembrane region" description="Helical" evidence="7">
    <location>
        <begin position="481"/>
        <end position="501"/>
    </location>
</feature>
<feature type="region of interest" description="Disordered" evidence="6">
    <location>
        <begin position="22"/>
        <end position="70"/>
    </location>
</feature>
<keyword evidence="8" id="KW-1185">Reference proteome</keyword>
<evidence type="ECO:0000256" key="5">
    <source>
        <dbReference type="ARBA" id="ARBA00023136"/>
    </source>
</evidence>
<evidence type="ECO:0000256" key="3">
    <source>
        <dbReference type="ARBA" id="ARBA00022692"/>
    </source>
</evidence>
<dbReference type="PANTHER" id="PTHR31746">
    <property type="entry name" value="TRANSMEMBRANE PROTEIN 229 FAMILY MEMBER"/>
    <property type="match status" value="1"/>
</dbReference>
<feature type="compositionally biased region" description="Low complexity" evidence="6">
    <location>
        <begin position="339"/>
        <end position="356"/>
    </location>
</feature>
<evidence type="ECO:0000256" key="7">
    <source>
        <dbReference type="SAM" id="Phobius"/>
    </source>
</evidence>
<protein>
    <submittedName>
        <fullName evidence="9">Transmembrane protein 229A</fullName>
    </submittedName>
</protein>
<keyword evidence="5 7" id="KW-0472">Membrane</keyword>
<evidence type="ECO:0000313" key="9">
    <source>
        <dbReference type="RefSeq" id="XP_020746565.2"/>
    </source>
</evidence>
<reference evidence="9" key="2">
    <citation type="submission" date="2025-08" db="UniProtKB">
        <authorList>
            <consortium name="RefSeq"/>
        </authorList>
    </citation>
    <scope>IDENTIFICATION</scope>
    <source>
        <tissue evidence="9">Tongue muscle</tissue>
    </source>
</reference>
<feature type="transmembrane region" description="Helical" evidence="7">
    <location>
        <begin position="311"/>
        <end position="329"/>
    </location>
</feature>
<proteinExistence type="inferred from homology"/>
<feature type="transmembrane region" description="Helical" evidence="7">
    <location>
        <begin position="382"/>
        <end position="404"/>
    </location>
</feature>